<dbReference type="Pfam" id="PF00873">
    <property type="entry name" value="ACR_tran"/>
    <property type="match status" value="1"/>
</dbReference>
<dbReference type="Gene3D" id="3.30.70.1440">
    <property type="entry name" value="Multidrug efflux transporter AcrB pore domain"/>
    <property type="match status" value="1"/>
</dbReference>
<dbReference type="Gene3D" id="3.30.2090.10">
    <property type="entry name" value="Multidrug efflux transporter AcrB TolC docking domain, DN and DC subdomains"/>
    <property type="match status" value="2"/>
</dbReference>
<gene>
    <name evidence="2" type="ORF">B5C34_14100</name>
</gene>
<evidence type="ECO:0000313" key="3">
    <source>
        <dbReference type="Proteomes" id="UP000198462"/>
    </source>
</evidence>
<feature type="transmembrane region" description="Helical" evidence="1">
    <location>
        <begin position="976"/>
        <end position="998"/>
    </location>
</feature>
<sequence length="1026" mass="110184">MNLTGIAVRQWQLTLIIAGLLAALGISAFLTIPRSVDPHFPIPIVIIVAAQPGADAADMEETVAKPIEERVQGLDDINSIESSSNDGLSIVTIEFDWGSDADEKFNDAVREVGAVRDSLPPGTALEYRRARTTRAALVQYALVSETASWRRMEKYADDLSEQLTRVQGIRESEAFGMPDLEVRVAIDPARLAQYRVPAGAVAQALSRAGADLPAGVVHAGDTRFNVEAGGAFRTLEEVRTTPLRAGGGTVLTVGDVAEVSWSTDERLHIVRVNGKRAVVVAAQQKDGLNALAIREDVEVQMSRFAASLPPDIELVNVFDQTIEIRERLGVLARDFAIALGLVLITLLPLGPRASVIVMVSIPLSLASGVLMMQLTGYSLNQLSIAGFILSLGLLVDDSIVVTENISRHLRMGASRLKAALDGTKEIQAAVLGSTGVLIFAFLPIASLPGGAGLFTRSLPLAVIYTVSASLIVSLTIIPFLASRILRRDDDPEGNIFMRALQRGIHKVYTPILHRALARPRRWFAGTMALCLSALALVPVLGFTLFPNADVPFFTVEVRTPEGTGVEGTDRVVRRLGDRIGEEPGIRYVIEHSGAGGPQVFYNVFSDFERTREGIIVAVMDEWDPRRGPELLDRLRADFDDDPEAEILVRRFANGAPVAAPLAVRVTGPDLQEIRRISGEVATLFRTHAGTRDVENPLSENRIDLNLGLDRDKAAILGVAPEAVRETVRLSLLGQRGGTFRDEEGDSYPVTVRLPMGERRQAEALRDIYVPTTSGDIVPLGQLADPFLESVPPRIDRYQLERVNVVTSFVREGFLASKVLADLEPELAAIDLPPAYAIGFGGEAEATAESFAGLGLIAMLAVAGVFAVLVAEFGRFRETIVVAGVIPLGFFGGLIALWITGNSISYTGVIGFIALIGIEIKNSILLVDFTSKLRARGMGLREAVEEAAEIRFLPVLLTSVTAIGGLMPLALGGTALYAPLSIVIIGGLISSTLLSRIVTPVMYLLIARRNAADEDGNSASGSLETAS</sequence>
<feature type="transmembrane region" description="Helical" evidence="1">
    <location>
        <begin position="382"/>
        <end position="405"/>
    </location>
</feature>
<dbReference type="RefSeq" id="WP_088713174.1">
    <property type="nucleotide sequence ID" value="NZ_NFZT01000001.1"/>
</dbReference>
<dbReference type="GO" id="GO:0005886">
    <property type="term" value="C:plasma membrane"/>
    <property type="evidence" value="ECO:0007669"/>
    <property type="project" value="TreeGrafter"/>
</dbReference>
<evidence type="ECO:0000256" key="1">
    <source>
        <dbReference type="SAM" id="Phobius"/>
    </source>
</evidence>
<feature type="transmembrane region" description="Helical" evidence="1">
    <location>
        <begin position="850"/>
        <end position="872"/>
    </location>
</feature>
<feature type="transmembrane region" description="Helical" evidence="1">
    <location>
        <begin position="458"/>
        <end position="481"/>
    </location>
</feature>
<comment type="caution">
    <text evidence="2">The sequence shown here is derived from an EMBL/GenBank/DDBJ whole genome shotgun (WGS) entry which is preliminary data.</text>
</comment>
<dbReference type="SUPFAM" id="SSF82693">
    <property type="entry name" value="Multidrug efflux transporter AcrB pore domain, PN1, PN2, PC1 and PC2 subdomains"/>
    <property type="match status" value="3"/>
</dbReference>
<feature type="transmembrane region" description="Helical" evidence="1">
    <location>
        <begin position="356"/>
        <end position="376"/>
    </location>
</feature>
<keyword evidence="1" id="KW-0812">Transmembrane</keyword>
<dbReference type="OrthoDB" id="9806532at2"/>
<dbReference type="GO" id="GO:0042910">
    <property type="term" value="F:xenobiotic transmembrane transporter activity"/>
    <property type="evidence" value="ECO:0007669"/>
    <property type="project" value="TreeGrafter"/>
</dbReference>
<dbReference type="Proteomes" id="UP000198462">
    <property type="component" value="Unassembled WGS sequence"/>
</dbReference>
<feature type="transmembrane region" description="Helical" evidence="1">
    <location>
        <begin position="879"/>
        <end position="899"/>
    </location>
</feature>
<dbReference type="InterPro" id="IPR001036">
    <property type="entry name" value="Acrflvin-R"/>
</dbReference>
<dbReference type="PANTHER" id="PTHR32063:SF24">
    <property type="entry name" value="CATION EFFLUX SYSTEM (ACRB_ACRD_ACRF FAMILY)"/>
    <property type="match status" value="1"/>
</dbReference>
<dbReference type="AlphaFoldDB" id="A0A219B8L9"/>
<feature type="transmembrane region" description="Helical" evidence="1">
    <location>
        <begin position="905"/>
        <end position="928"/>
    </location>
</feature>
<name>A0A219B8L9_9SPHN</name>
<feature type="transmembrane region" description="Helical" evidence="1">
    <location>
        <begin position="426"/>
        <end position="446"/>
    </location>
</feature>
<keyword evidence="1" id="KW-0472">Membrane</keyword>
<dbReference type="Gene3D" id="3.30.70.1430">
    <property type="entry name" value="Multidrug efflux transporter AcrB pore domain"/>
    <property type="match status" value="2"/>
</dbReference>
<keyword evidence="3" id="KW-1185">Reference proteome</keyword>
<accession>A0A219B8L9</accession>
<organism evidence="2 3">
    <name type="scientific">Pacificimonas flava</name>
    <dbReference type="NCBI Taxonomy" id="1234595"/>
    <lineage>
        <taxon>Bacteria</taxon>
        <taxon>Pseudomonadati</taxon>
        <taxon>Pseudomonadota</taxon>
        <taxon>Alphaproteobacteria</taxon>
        <taxon>Sphingomonadales</taxon>
        <taxon>Sphingosinicellaceae</taxon>
        <taxon>Pacificimonas</taxon>
    </lineage>
</organism>
<dbReference type="SUPFAM" id="SSF82714">
    <property type="entry name" value="Multidrug efflux transporter AcrB TolC docking domain, DN and DC subdomains"/>
    <property type="match status" value="2"/>
</dbReference>
<feature type="transmembrane region" description="Helical" evidence="1">
    <location>
        <begin position="522"/>
        <end position="545"/>
    </location>
</feature>
<dbReference type="Gene3D" id="1.20.1640.10">
    <property type="entry name" value="Multidrug efflux transporter AcrB transmembrane domain"/>
    <property type="match status" value="2"/>
</dbReference>
<dbReference type="PANTHER" id="PTHR32063">
    <property type="match status" value="1"/>
</dbReference>
<reference evidence="3" key="1">
    <citation type="submission" date="2017-05" db="EMBL/GenBank/DDBJ databases">
        <authorList>
            <person name="Lin X."/>
        </authorList>
    </citation>
    <scope>NUCLEOTIDE SEQUENCE [LARGE SCALE GENOMIC DNA]</scope>
    <source>
        <strain evidence="3">JLT2012</strain>
    </source>
</reference>
<dbReference type="PRINTS" id="PR00702">
    <property type="entry name" value="ACRIFLAVINRP"/>
</dbReference>
<feature type="transmembrane region" description="Helical" evidence="1">
    <location>
        <begin position="949"/>
        <end position="970"/>
    </location>
</feature>
<protein>
    <submittedName>
        <fullName evidence="2">Multidrug transporter AcrB</fullName>
    </submittedName>
</protein>
<dbReference type="InterPro" id="IPR027463">
    <property type="entry name" value="AcrB_DN_DC_subdom"/>
</dbReference>
<dbReference type="EMBL" id="NFZT01000001">
    <property type="protein sequence ID" value="OWV34476.1"/>
    <property type="molecule type" value="Genomic_DNA"/>
</dbReference>
<feature type="transmembrane region" description="Helical" evidence="1">
    <location>
        <begin position="330"/>
        <end position="349"/>
    </location>
</feature>
<keyword evidence="1" id="KW-1133">Transmembrane helix</keyword>
<proteinExistence type="predicted"/>
<dbReference type="SUPFAM" id="SSF82866">
    <property type="entry name" value="Multidrug efflux transporter AcrB transmembrane domain"/>
    <property type="match status" value="2"/>
</dbReference>
<dbReference type="Gene3D" id="3.30.70.1320">
    <property type="entry name" value="Multidrug efflux transporter AcrB pore domain like"/>
    <property type="match status" value="1"/>
</dbReference>
<evidence type="ECO:0000313" key="2">
    <source>
        <dbReference type="EMBL" id="OWV34476.1"/>
    </source>
</evidence>